<evidence type="ECO:0000313" key="2">
    <source>
        <dbReference type="Proteomes" id="UP000765509"/>
    </source>
</evidence>
<dbReference type="EMBL" id="AVOT02005888">
    <property type="protein sequence ID" value="MBW0480238.1"/>
    <property type="molecule type" value="Genomic_DNA"/>
</dbReference>
<name>A0A9Q3CC14_9BASI</name>
<comment type="caution">
    <text evidence="1">The sequence shown here is derived from an EMBL/GenBank/DDBJ whole genome shotgun (WGS) entry which is preliminary data.</text>
</comment>
<evidence type="ECO:0000313" key="1">
    <source>
        <dbReference type="EMBL" id="MBW0480238.1"/>
    </source>
</evidence>
<dbReference type="OrthoDB" id="2507294at2759"/>
<protein>
    <submittedName>
        <fullName evidence="1">Uncharacterized protein</fullName>
    </submittedName>
</protein>
<sequence>MKEAVIHKKPKKALFYPDPFCSCIGKSFCKSFVPNFEDKLLPIDGIKFNSEHNPMKALGISESAVIVPHINRNSITTVEFDAMENCSSTHFILGNHYLIMYGIYLHNNKDIFATIGDNKHQNLSFLTFKRQITMNKVSPVSLELGKLNSEQLHEAEVCLHLTDIQENELSTLLYDPKQAFASDKEPLGEIIGHEFEIQMKELLDLG</sequence>
<keyword evidence="2" id="KW-1185">Reference proteome</keyword>
<organism evidence="1 2">
    <name type="scientific">Austropuccinia psidii MF-1</name>
    <dbReference type="NCBI Taxonomy" id="1389203"/>
    <lineage>
        <taxon>Eukaryota</taxon>
        <taxon>Fungi</taxon>
        <taxon>Dikarya</taxon>
        <taxon>Basidiomycota</taxon>
        <taxon>Pucciniomycotina</taxon>
        <taxon>Pucciniomycetes</taxon>
        <taxon>Pucciniales</taxon>
        <taxon>Sphaerophragmiaceae</taxon>
        <taxon>Austropuccinia</taxon>
    </lineage>
</organism>
<reference evidence="1" key="1">
    <citation type="submission" date="2021-03" db="EMBL/GenBank/DDBJ databases">
        <title>Draft genome sequence of rust myrtle Austropuccinia psidii MF-1, a brazilian biotype.</title>
        <authorList>
            <person name="Quecine M.C."/>
            <person name="Pachon D.M.R."/>
            <person name="Bonatelli M.L."/>
            <person name="Correr F.H."/>
            <person name="Franceschini L.M."/>
            <person name="Leite T.F."/>
            <person name="Margarido G.R.A."/>
            <person name="Almeida C.A."/>
            <person name="Ferrarezi J.A."/>
            <person name="Labate C.A."/>
        </authorList>
    </citation>
    <scope>NUCLEOTIDE SEQUENCE</scope>
    <source>
        <strain evidence="1">MF-1</strain>
    </source>
</reference>
<proteinExistence type="predicted"/>
<dbReference type="Proteomes" id="UP000765509">
    <property type="component" value="Unassembled WGS sequence"/>
</dbReference>
<dbReference type="AlphaFoldDB" id="A0A9Q3CC14"/>
<accession>A0A9Q3CC14</accession>
<gene>
    <name evidence="1" type="ORF">O181_019953</name>
</gene>